<dbReference type="AlphaFoldDB" id="A0A1N7PPR0"/>
<name>A0A1N7PPR0_9FLAO</name>
<dbReference type="STRING" id="373672.SAMN05421785_10787"/>
<accession>A0A1N7PPR0</accession>
<gene>
    <name evidence="2" type="ORF">SAMN05421785_10787</name>
</gene>
<proteinExistence type="predicted"/>
<organism evidence="2 3">
    <name type="scientific">Chryseobacterium gambrini</name>
    <dbReference type="NCBI Taxonomy" id="373672"/>
    <lineage>
        <taxon>Bacteria</taxon>
        <taxon>Pseudomonadati</taxon>
        <taxon>Bacteroidota</taxon>
        <taxon>Flavobacteriia</taxon>
        <taxon>Flavobacteriales</taxon>
        <taxon>Weeksellaceae</taxon>
        <taxon>Chryseobacterium group</taxon>
        <taxon>Chryseobacterium</taxon>
    </lineage>
</organism>
<dbReference type="OrthoDB" id="1243155at2"/>
<protein>
    <submittedName>
        <fullName evidence="2">Uncharacterized protein</fullName>
    </submittedName>
</protein>
<dbReference type="EMBL" id="FTOV01000007">
    <property type="protein sequence ID" value="SIT12467.1"/>
    <property type="molecule type" value="Genomic_DNA"/>
</dbReference>
<dbReference type="Proteomes" id="UP000185781">
    <property type="component" value="Unassembled WGS sequence"/>
</dbReference>
<reference evidence="2 3" key="1">
    <citation type="submission" date="2017-01" db="EMBL/GenBank/DDBJ databases">
        <authorList>
            <person name="Mah S.A."/>
            <person name="Swanson W.J."/>
            <person name="Moy G.W."/>
            <person name="Vacquier V.D."/>
        </authorList>
    </citation>
    <scope>NUCLEOTIDE SEQUENCE [LARGE SCALE GENOMIC DNA]</scope>
    <source>
        <strain evidence="2 3">DSM 18014</strain>
    </source>
</reference>
<sequence length="221" mass="25822">MKMLNIAFLAILLFSFQSLKSQNILKPENVFNLYFNSFVKYDDESVKELNSYLINFLGKESTHRIKLKDTYNEKIDDYTRLFLAGLPADVASECSVEVKNYFSALMQNFANTKYRVKEIKTVNDERFKENGFSEVTYEASFKVPSHRLMLNIGDIKNIGAGEMKKYLIDVTNQIKKADKIVSTEQKFNLYQVKIGETIYYWNGGPQELNWKLNEFYLKNLN</sequence>
<dbReference type="RefSeq" id="WP_076393852.1">
    <property type="nucleotide sequence ID" value="NZ_FTOV01000007.1"/>
</dbReference>
<feature type="signal peptide" evidence="1">
    <location>
        <begin position="1"/>
        <end position="20"/>
    </location>
</feature>
<evidence type="ECO:0000313" key="3">
    <source>
        <dbReference type="Proteomes" id="UP000185781"/>
    </source>
</evidence>
<evidence type="ECO:0000256" key="1">
    <source>
        <dbReference type="SAM" id="SignalP"/>
    </source>
</evidence>
<feature type="chain" id="PRO_5012930167" evidence="1">
    <location>
        <begin position="21"/>
        <end position="221"/>
    </location>
</feature>
<keyword evidence="1" id="KW-0732">Signal</keyword>
<evidence type="ECO:0000313" key="2">
    <source>
        <dbReference type="EMBL" id="SIT12467.1"/>
    </source>
</evidence>